<dbReference type="CDD" id="cd04489">
    <property type="entry name" value="ExoVII_LU_OBF"/>
    <property type="match status" value="1"/>
</dbReference>
<dbReference type="Proteomes" id="UP000006426">
    <property type="component" value="Plasmid pmppla107"/>
</dbReference>
<evidence type="ECO:0000259" key="7">
    <source>
        <dbReference type="Pfam" id="PF02601"/>
    </source>
</evidence>
<keyword evidence="6" id="KW-0175">Coiled coil</keyword>
<evidence type="ECO:0000313" key="10">
    <source>
        <dbReference type="Proteomes" id="UP000006426"/>
    </source>
</evidence>
<dbReference type="GO" id="GO:0008855">
    <property type="term" value="F:exodeoxyribonuclease VII activity"/>
    <property type="evidence" value="ECO:0007669"/>
    <property type="project" value="UniProtKB-UniRule"/>
</dbReference>
<dbReference type="RefSeq" id="WP_005742541.1">
    <property type="nucleotide sequence ID" value="NZ_CP031226.1"/>
</dbReference>
<organism evidence="9 10">
    <name type="scientific">Pseudomonas amygdali pv. lachrymans str. M301315</name>
    <dbReference type="NCBI Taxonomy" id="629260"/>
    <lineage>
        <taxon>Bacteria</taxon>
        <taxon>Pseudomonadati</taxon>
        <taxon>Pseudomonadota</taxon>
        <taxon>Gammaproteobacteria</taxon>
        <taxon>Pseudomonadales</taxon>
        <taxon>Pseudomonadaceae</taxon>
        <taxon>Pseudomonas</taxon>
        <taxon>Pseudomonas amygdali</taxon>
    </lineage>
</organism>
<dbReference type="GO" id="GO:0005737">
    <property type="term" value="C:cytoplasm"/>
    <property type="evidence" value="ECO:0007669"/>
    <property type="project" value="UniProtKB-SubCell"/>
</dbReference>
<dbReference type="EC" id="3.1.11.6" evidence="5"/>
<evidence type="ECO:0000256" key="1">
    <source>
        <dbReference type="ARBA" id="ARBA00022490"/>
    </source>
</evidence>
<reference evidence="9 10" key="1">
    <citation type="journal article" date="2011" name="PLoS Pathog.">
        <title>Dynamic evolution of pathogenicity revealed by sequencing and comparative genomics of 19 Pseudomonas syringae isolates.</title>
        <authorList>
            <person name="Baltrus D.A."/>
            <person name="Nishimura M.T."/>
            <person name="Romanchuk A."/>
            <person name="Chang J.H."/>
            <person name="Mukhtar M.S."/>
            <person name="Cherkis K."/>
            <person name="Roach J."/>
            <person name="Grant S.R."/>
            <person name="Jones C.D."/>
            <person name="Dangl J.L."/>
        </authorList>
    </citation>
    <scope>NUCLEOTIDE SEQUENCE [LARGE SCALE GENOMIC DNA]</scope>
    <source>
        <strain evidence="9 10">M301315</strain>
    </source>
</reference>
<dbReference type="NCBIfam" id="TIGR00237">
    <property type="entry name" value="xseA"/>
    <property type="match status" value="1"/>
</dbReference>
<evidence type="ECO:0000256" key="4">
    <source>
        <dbReference type="ARBA" id="ARBA00022839"/>
    </source>
</evidence>
<dbReference type="InterPro" id="IPR025824">
    <property type="entry name" value="OB-fold_nuc-bd_dom"/>
</dbReference>
<keyword evidence="4 5" id="KW-0269">Exonuclease</keyword>
<keyword evidence="3 5" id="KW-0378">Hydrolase</keyword>
<evidence type="ECO:0000256" key="6">
    <source>
        <dbReference type="SAM" id="Coils"/>
    </source>
</evidence>
<dbReference type="PANTHER" id="PTHR30008:SF0">
    <property type="entry name" value="EXODEOXYRIBONUCLEASE 7 LARGE SUBUNIT"/>
    <property type="match status" value="1"/>
</dbReference>
<geneLocation type="plasmid" evidence="10">
    <name>pmppla107</name>
</geneLocation>
<evidence type="ECO:0000256" key="3">
    <source>
        <dbReference type="ARBA" id="ARBA00022801"/>
    </source>
</evidence>
<comment type="catalytic activity">
    <reaction evidence="5">
        <text>Exonucleolytic cleavage in either 5'- to 3'- or 3'- to 5'-direction to yield nucleoside 5'-phosphates.</text>
        <dbReference type="EC" id="3.1.11.6"/>
    </reaction>
</comment>
<dbReference type="Pfam" id="PF13742">
    <property type="entry name" value="tRNA_anti_2"/>
    <property type="match status" value="1"/>
</dbReference>
<dbReference type="GO" id="GO:0009318">
    <property type="term" value="C:exodeoxyribonuclease VII complex"/>
    <property type="evidence" value="ECO:0007669"/>
    <property type="project" value="UniProtKB-UniRule"/>
</dbReference>
<dbReference type="AlphaFoldDB" id="A0AAD0VAG0"/>
<name>A0AAD0VAG0_PSEAV</name>
<comment type="subcellular location">
    <subcellularLocation>
        <location evidence="5">Cytoplasm</location>
    </subcellularLocation>
</comment>
<dbReference type="InterPro" id="IPR020579">
    <property type="entry name" value="Exonuc_VII_lsu_C"/>
</dbReference>
<keyword evidence="2 5" id="KW-0540">Nuclease</keyword>
<keyword evidence="9" id="KW-0614">Plasmid</keyword>
<keyword evidence="1" id="KW-0963">Cytoplasm</keyword>
<comment type="similarity">
    <text evidence="5">Belongs to the XseA family.</text>
</comment>
<evidence type="ECO:0000256" key="2">
    <source>
        <dbReference type="ARBA" id="ARBA00022722"/>
    </source>
</evidence>
<dbReference type="InterPro" id="IPR003753">
    <property type="entry name" value="Exonuc_VII_L"/>
</dbReference>
<feature type="coiled-coil region" evidence="6">
    <location>
        <begin position="331"/>
        <end position="358"/>
    </location>
</feature>
<feature type="domain" description="Exonuclease VII large subunit C-terminal" evidence="7">
    <location>
        <begin position="134"/>
        <end position="450"/>
    </location>
</feature>
<evidence type="ECO:0000313" key="9">
    <source>
        <dbReference type="EMBL" id="AXH60320.1"/>
    </source>
</evidence>
<dbReference type="PANTHER" id="PTHR30008">
    <property type="entry name" value="EXODEOXYRIBONUCLEASE 7 LARGE SUBUNIT"/>
    <property type="match status" value="1"/>
</dbReference>
<dbReference type="EMBL" id="CP031226">
    <property type="protein sequence ID" value="AXH60320.1"/>
    <property type="molecule type" value="Genomic_DNA"/>
</dbReference>
<dbReference type="GO" id="GO:0003676">
    <property type="term" value="F:nucleic acid binding"/>
    <property type="evidence" value="ECO:0007669"/>
    <property type="project" value="InterPro"/>
</dbReference>
<proteinExistence type="inferred from homology"/>
<evidence type="ECO:0000256" key="5">
    <source>
        <dbReference type="RuleBase" id="RU004355"/>
    </source>
</evidence>
<feature type="domain" description="OB-fold nucleic acid binding" evidence="8">
    <location>
        <begin position="7"/>
        <end position="109"/>
    </location>
</feature>
<accession>A0AAD0VAG0</accession>
<dbReference type="Pfam" id="PF02601">
    <property type="entry name" value="Exonuc_VII_L"/>
    <property type="match status" value="1"/>
</dbReference>
<evidence type="ECO:0000259" key="8">
    <source>
        <dbReference type="Pfam" id="PF13742"/>
    </source>
</evidence>
<gene>
    <name evidence="9" type="ORF">PLA107_034630</name>
</gene>
<dbReference type="GeneID" id="39473934"/>
<protein>
    <recommendedName>
        <fullName evidence="5">Exodeoxyribonuclease 7 large subunit</fullName>
        <ecNumber evidence="5">3.1.11.6</ecNumber>
    </recommendedName>
</protein>
<sequence>MMKSVPLSAFLGQVKVTLKERFSAGVWVTAEILSMSGGAHRYLELVEYDADRRQIAKATGVIWKSATGMLEKFKVATGNALQADMKVLCRVSPKFHESYGFSLVIEEIDPTYTLGDMELRIKAIRDFLSEKGVIQSNRKLAKPQDFFRLAVIAPADAAGLGDFRTEADRIGALGLCEFTYYHASFQGETAGDQIVEAMAQVVAAHRVNPYDALVIIRGGGDKAGLYQLNHKRLCHAVCRVPLPVLIGIGHDRDRLLLDELANLRFPTPSLVISHIKETMISNANAGHDAFEALDRAAESVLAGAEEHSLRLLDQLHQSAHQVLERAEQGQVRVYEALLSRAEQKIGEAEQVSERSLEKLVDHGDRLADQAADTSAKLVGQVFSDSEKLLDQAEAHAKQLITEVMSANPLAIMAQGYGYVKNSAGQFITRKAKALAGDTLTITLQDGKFDAVVTSEQELPA</sequence>
<dbReference type="GO" id="GO:0006308">
    <property type="term" value="P:DNA catabolic process"/>
    <property type="evidence" value="ECO:0007669"/>
    <property type="project" value="UniProtKB-UniRule"/>
</dbReference>